<organism evidence="2 3">
    <name type="scientific">Candidatus Accumulibacter meliphilus</name>
    <dbReference type="NCBI Taxonomy" id="2211374"/>
    <lineage>
        <taxon>Bacteria</taxon>
        <taxon>Pseudomonadati</taxon>
        <taxon>Pseudomonadota</taxon>
        <taxon>Betaproteobacteria</taxon>
        <taxon>Candidatus Accumulibacter</taxon>
    </lineage>
</organism>
<feature type="domain" description="Thioredoxin" evidence="1">
    <location>
        <begin position="1"/>
        <end position="108"/>
    </location>
</feature>
<accession>A0A369XHT7</accession>
<name>A0A369XHT7_9PROT</name>
<comment type="caution">
    <text evidence="2">The sequence shown here is derived from an EMBL/GenBank/DDBJ whole genome shotgun (WGS) entry which is preliminary data.</text>
</comment>
<reference evidence="2 3" key="1">
    <citation type="submission" date="2018-05" db="EMBL/GenBank/DDBJ databases">
        <title>Integrated omic analyses show evidence that a Ca. Accumulibacter phosphatis strain performs denitrification under micro-aerobic conditions.</title>
        <authorList>
            <person name="Camejo P.Y."/>
            <person name="Katherine M.D."/>
            <person name="Daniel N.R."/>
        </authorList>
    </citation>
    <scope>NUCLEOTIDE SEQUENCE [LARGE SCALE GENOMIC DNA]</scope>
    <source>
        <strain evidence="2">UW-LDO-IC</strain>
    </source>
</reference>
<dbReference type="EMBL" id="QPGA01000035">
    <property type="protein sequence ID" value="RDE49683.1"/>
    <property type="molecule type" value="Genomic_DNA"/>
</dbReference>
<dbReference type="AlphaFoldDB" id="A0A369XHT7"/>
<protein>
    <submittedName>
        <fullName evidence="2">Thioredoxin</fullName>
    </submittedName>
</protein>
<dbReference type="PROSITE" id="PS51352">
    <property type="entry name" value="THIOREDOXIN_2"/>
    <property type="match status" value="1"/>
</dbReference>
<dbReference type="CDD" id="cd02947">
    <property type="entry name" value="TRX_family"/>
    <property type="match status" value="1"/>
</dbReference>
<dbReference type="Proteomes" id="UP000253831">
    <property type="component" value="Unassembled WGS sequence"/>
</dbReference>
<evidence type="ECO:0000259" key="1">
    <source>
        <dbReference type="PROSITE" id="PS51352"/>
    </source>
</evidence>
<dbReference type="Gene3D" id="3.40.30.10">
    <property type="entry name" value="Glutaredoxin"/>
    <property type="match status" value="1"/>
</dbReference>
<proteinExistence type="predicted"/>
<dbReference type="Pfam" id="PF00085">
    <property type="entry name" value="Thioredoxin"/>
    <property type="match status" value="1"/>
</dbReference>
<dbReference type="InterPro" id="IPR013766">
    <property type="entry name" value="Thioredoxin_domain"/>
</dbReference>
<dbReference type="InterPro" id="IPR036249">
    <property type="entry name" value="Thioredoxin-like_sf"/>
</dbReference>
<evidence type="ECO:0000313" key="3">
    <source>
        <dbReference type="Proteomes" id="UP000253831"/>
    </source>
</evidence>
<dbReference type="SUPFAM" id="SSF52833">
    <property type="entry name" value="Thioredoxin-like"/>
    <property type="match status" value="1"/>
</dbReference>
<evidence type="ECO:0000313" key="2">
    <source>
        <dbReference type="EMBL" id="RDE49683.1"/>
    </source>
</evidence>
<sequence length="110" mass="12163">MKASPNPSGSEPSRIEIDALEEPTIVEFGTSWCGYCRAAEPLIAQVLAKHPQLAHIKIEDGPGRALGRSFRVKLWPTLVFMHRGKEIARLVRPGDAREIERTVAQFSATV</sequence>
<gene>
    <name evidence="2" type="ORF">DVS81_15465</name>
</gene>